<name>A0ABR9VM39_9SYNC</name>
<evidence type="ECO:0000313" key="2">
    <source>
        <dbReference type="EMBL" id="MBE9252406.1"/>
    </source>
</evidence>
<accession>A0ABR9VM39</accession>
<dbReference type="RefSeq" id="WP_190595869.1">
    <property type="nucleotide sequence ID" value="NZ_JADEVV010000001.1"/>
</dbReference>
<comment type="caution">
    <text evidence="2">The sequence shown here is derived from an EMBL/GenBank/DDBJ whole genome shotgun (WGS) entry which is preliminary data.</text>
</comment>
<dbReference type="Proteomes" id="UP000658720">
    <property type="component" value="Unassembled WGS sequence"/>
</dbReference>
<keyword evidence="1" id="KW-0812">Transmembrane</keyword>
<evidence type="ECO:0000256" key="1">
    <source>
        <dbReference type="SAM" id="Phobius"/>
    </source>
</evidence>
<feature type="transmembrane region" description="Helical" evidence="1">
    <location>
        <begin position="16"/>
        <end position="37"/>
    </location>
</feature>
<gene>
    <name evidence="2" type="ORF">IQ217_00760</name>
</gene>
<organism evidence="2 3">
    <name type="scientific">Synechocystis salina LEGE 00031</name>
    <dbReference type="NCBI Taxonomy" id="1828736"/>
    <lineage>
        <taxon>Bacteria</taxon>
        <taxon>Bacillati</taxon>
        <taxon>Cyanobacteriota</taxon>
        <taxon>Cyanophyceae</taxon>
        <taxon>Synechococcales</taxon>
        <taxon>Merismopediaceae</taxon>
        <taxon>Synechocystis</taxon>
    </lineage>
</organism>
<keyword evidence="1" id="KW-0472">Membrane</keyword>
<feature type="transmembrane region" description="Helical" evidence="1">
    <location>
        <begin position="43"/>
        <end position="66"/>
    </location>
</feature>
<protein>
    <submittedName>
        <fullName evidence="2">Uncharacterized protein</fullName>
    </submittedName>
</protein>
<keyword evidence="3" id="KW-1185">Reference proteome</keyword>
<keyword evidence="1" id="KW-1133">Transmembrane helix</keyword>
<evidence type="ECO:0000313" key="3">
    <source>
        <dbReference type="Proteomes" id="UP000658720"/>
    </source>
</evidence>
<dbReference type="EMBL" id="JADEVV010000001">
    <property type="protein sequence ID" value="MBE9252406.1"/>
    <property type="molecule type" value="Genomic_DNA"/>
</dbReference>
<reference evidence="2 3" key="1">
    <citation type="submission" date="2020-10" db="EMBL/GenBank/DDBJ databases">
        <authorList>
            <person name="Castelo-Branco R."/>
            <person name="Eusebio N."/>
            <person name="Adriana R."/>
            <person name="Vieira A."/>
            <person name="Brugerolle De Fraissinette N."/>
            <person name="Rezende De Castro R."/>
            <person name="Schneider M.P."/>
            <person name="Vasconcelos V."/>
            <person name="Leao P.N."/>
        </authorList>
    </citation>
    <scope>NUCLEOTIDE SEQUENCE [LARGE SCALE GENOMIC DNA]</scope>
    <source>
        <strain evidence="2 3">LEGE 00031</strain>
    </source>
</reference>
<sequence>MTSDNTDPKQHSSLKVIYRFLGGATVGALVLLIPVTYSTFDNFGLVQVGVALLLVTLCGLLSIVWGEKFIDVVMRMLNGTGL</sequence>
<proteinExistence type="predicted"/>